<evidence type="ECO:0000256" key="3">
    <source>
        <dbReference type="ARBA" id="ARBA00022692"/>
    </source>
</evidence>
<feature type="transmembrane region" description="Helical" evidence="6">
    <location>
        <begin position="321"/>
        <end position="341"/>
    </location>
</feature>
<protein>
    <submittedName>
        <fullName evidence="7">Heteropolysaccharide repeat unit export protein</fullName>
    </submittedName>
</protein>
<dbReference type="GO" id="GO:0005886">
    <property type="term" value="C:plasma membrane"/>
    <property type="evidence" value="ECO:0007669"/>
    <property type="project" value="UniProtKB-SubCell"/>
</dbReference>
<dbReference type="InterPro" id="IPR050833">
    <property type="entry name" value="Poly_Biosynth_Transport"/>
</dbReference>
<feature type="transmembrane region" description="Helical" evidence="6">
    <location>
        <begin position="171"/>
        <end position="188"/>
    </location>
</feature>
<evidence type="ECO:0000313" key="7">
    <source>
        <dbReference type="EMBL" id="KGG09050.1"/>
    </source>
</evidence>
<evidence type="ECO:0000313" key="8">
    <source>
        <dbReference type="Proteomes" id="UP000030345"/>
    </source>
</evidence>
<reference evidence="8" key="1">
    <citation type="journal article" date="2014" name="Sci. Data">
        <title>Genomes of diverse isolates of the marine cyanobacterium Prochlorococcus.</title>
        <authorList>
            <person name="Biller S."/>
            <person name="Berube P."/>
            <person name="Thompson J."/>
            <person name="Kelly L."/>
            <person name="Roggensack S."/>
            <person name="Awad L."/>
            <person name="Roache-Johnson K."/>
            <person name="Ding H."/>
            <person name="Giovannoni S.J."/>
            <person name="Moore L.R."/>
            <person name="Chisholm S.W."/>
        </authorList>
    </citation>
    <scope>NUCLEOTIDE SEQUENCE [LARGE SCALE GENOMIC DNA]</scope>
    <source>
        <strain evidence="8">SB</strain>
    </source>
</reference>
<dbReference type="STRING" id="59926.EV02_1728"/>
<feature type="transmembrane region" description="Helical" evidence="6">
    <location>
        <begin position="208"/>
        <end position="229"/>
    </location>
</feature>
<evidence type="ECO:0000256" key="6">
    <source>
        <dbReference type="SAM" id="Phobius"/>
    </source>
</evidence>
<sequence>MVVISLLTNLFLNPLYQSSLSLIPQQVNNAKKNVLKSTLYTLKKESNIKAFFIILAFLLVLDFANILEFRIHLFFFSFILYKLTADRGLELTVIDSEENFILSSELRLLEEVLKFSFAGLLFFIFAKSVESILIGYTLGFLLIIVILQKLRKGYTKTKNSLNVKFNSDIKNFIKPLYISGFMLWIINISDRIILGLYSDTAIVGKYSANYAICSFPILVLAGTLTTILYPKFFKSKNNTYISYFKKNIKYILPIYIFSLIGISIFINFYGSTITRIFLGSNFQGGSEYIIWLILGYIFYGTSLIFESFLLKSNKTNYISKIYSIISVLNILLTFILCSFLYAEGAAIATFITFLVQLLLNILINLSLGIAKDTALAS</sequence>
<keyword evidence="3 6" id="KW-0812">Transmembrane</keyword>
<evidence type="ECO:0000256" key="2">
    <source>
        <dbReference type="ARBA" id="ARBA00022475"/>
    </source>
</evidence>
<dbReference type="PANTHER" id="PTHR30250:SF11">
    <property type="entry name" value="O-ANTIGEN TRANSPORTER-RELATED"/>
    <property type="match status" value="1"/>
</dbReference>
<evidence type="ECO:0000256" key="4">
    <source>
        <dbReference type="ARBA" id="ARBA00022989"/>
    </source>
</evidence>
<feature type="transmembrane region" description="Helical" evidence="6">
    <location>
        <begin position="132"/>
        <end position="150"/>
    </location>
</feature>
<dbReference type="EMBL" id="JNAS01000002">
    <property type="protein sequence ID" value="KGG09050.1"/>
    <property type="molecule type" value="Genomic_DNA"/>
</dbReference>
<gene>
    <name evidence="7" type="ORF">EV02_1728</name>
</gene>
<organism evidence="7 8">
    <name type="scientific">Prochlorococcus marinus str. SB</name>
    <dbReference type="NCBI Taxonomy" id="59926"/>
    <lineage>
        <taxon>Bacteria</taxon>
        <taxon>Bacillati</taxon>
        <taxon>Cyanobacteriota</taxon>
        <taxon>Cyanophyceae</taxon>
        <taxon>Synechococcales</taxon>
        <taxon>Prochlorococcaceae</taxon>
        <taxon>Prochlorococcus</taxon>
    </lineage>
</organism>
<keyword evidence="5 6" id="KW-0472">Membrane</keyword>
<feature type="transmembrane region" description="Helical" evidence="6">
    <location>
        <begin position="48"/>
        <end position="67"/>
    </location>
</feature>
<dbReference type="AlphaFoldDB" id="A0A0A2B8H8"/>
<evidence type="ECO:0000256" key="1">
    <source>
        <dbReference type="ARBA" id="ARBA00004651"/>
    </source>
</evidence>
<name>A0A0A2B8H8_PROMR</name>
<dbReference type="eggNOG" id="COG2244">
    <property type="taxonomic scope" value="Bacteria"/>
</dbReference>
<dbReference type="PANTHER" id="PTHR30250">
    <property type="entry name" value="PST FAMILY PREDICTED COLANIC ACID TRANSPORTER"/>
    <property type="match status" value="1"/>
</dbReference>
<keyword evidence="4 6" id="KW-1133">Transmembrane helix</keyword>
<feature type="transmembrane region" description="Helical" evidence="6">
    <location>
        <begin position="289"/>
        <end position="309"/>
    </location>
</feature>
<dbReference type="Pfam" id="PF13440">
    <property type="entry name" value="Polysacc_synt_3"/>
    <property type="match status" value="1"/>
</dbReference>
<feature type="transmembrane region" description="Helical" evidence="6">
    <location>
        <begin position="250"/>
        <end position="269"/>
    </location>
</feature>
<feature type="transmembrane region" description="Helical" evidence="6">
    <location>
        <begin position="347"/>
        <end position="370"/>
    </location>
</feature>
<keyword evidence="2" id="KW-1003">Cell membrane</keyword>
<comment type="subcellular location">
    <subcellularLocation>
        <location evidence="1">Cell membrane</location>
        <topology evidence="1">Multi-pass membrane protein</topology>
    </subcellularLocation>
</comment>
<dbReference type="Proteomes" id="UP000030345">
    <property type="component" value="Unassembled WGS sequence"/>
</dbReference>
<proteinExistence type="predicted"/>
<evidence type="ECO:0000256" key="5">
    <source>
        <dbReference type="ARBA" id="ARBA00023136"/>
    </source>
</evidence>
<comment type="caution">
    <text evidence="7">The sequence shown here is derived from an EMBL/GenBank/DDBJ whole genome shotgun (WGS) entry which is preliminary data.</text>
</comment>
<accession>A0A0A2B8H8</accession>